<dbReference type="EMBL" id="GDHF01017884">
    <property type="protein sequence ID" value="JAI34430.1"/>
    <property type="molecule type" value="Transcribed_RNA"/>
</dbReference>
<sequence length="408" mass="46915">MTNLSKILTPYYKIAEHKGEMPSEDATETALFNRIEILRKQLLNNGRARRSRSLDFLGSILKFITGVPDHVDLIEIKTILNDIIENNNKQRQINSNFEIMMKTFNIKTIKQKVVLQELYQKLFDLTMTINFAKNGNFYSAAINTDEIERILGKGQTSIPVIDILEYADTHVGRLDDTFIVIYKYPVIEKKCTTYKVTPLSYRQGILDMNKIVSKCGDKIILASKCKSNLSKYICKQEPNDNCTIPMIKGYEAHCNVIQENNAPIIDLGHGNVVLQGKHILNGKSIEGSNLIQFNETIIIDSEVFHNQEQEIKNYIIANGNERIHILEILKSENEYQFDNIKKLNKFLIPFEEHPIKNMFITIGVLVVLGLSIFVIFKLYIIYQTTVYLRNYNATIERVGMTHLLKTQV</sequence>
<feature type="transmembrane region" description="Helical" evidence="1">
    <location>
        <begin position="358"/>
        <end position="380"/>
    </location>
</feature>
<proteinExistence type="predicted"/>
<accession>A0A0K8V751</accession>
<organism evidence="2">
    <name type="scientific">Bactrocera latifrons</name>
    <name type="common">Malaysian fruit fly</name>
    <name type="synonym">Chaetodacus latifrons</name>
    <dbReference type="NCBI Taxonomy" id="174628"/>
    <lineage>
        <taxon>Eukaryota</taxon>
        <taxon>Metazoa</taxon>
        <taxon>Ecdysozoa</taxon>
        <taxon>Arthropoda</taxon>
        <taxon>Hexapoda</taxon>
        <taxon>Insecta</taxon>
        <taxon>Pterygota</taxon>
        <taxon>Neoptera</taxon>
        <taxon>Endopterygota</taxon>
        <taxon>Diptera</taxon>
        <taxon>Brachycera</taxon>
        <taxon>Muscomorpha</taxon>
        <taxon>Tephritoidea</taxon>
        <taxon>Tephritidae</taxon>
        <taxon>Bactrocera</taxon>
        <taxon>Bactrocera</taxon>
    </lineage>
</organism>
<gene>
    <name evidence="2" type="primary">env_54</name>
    <name evidence="2" type="ORF">c3_g2_i1</name>
</gene>
<name>A0A0K8V751_BACLA</name>
<dbReference type="Pfam" id="PF07253">
    <property type="entry name" value="Gypsy"/>
    <property type="match status" value="1"/>
</dbReference>
<keyword evidence="1" id="KW-1133">Transmembrane helix</keyword>
<protein>
    <submittedName>
        <fullName evidence="2">Retrovirus-related Env polyprotein from transposon gypsy</fullName>
    </submittedName>
</protein>
<reference evidence="2" key="1">
    <citation type="submission" date="2015-06" db="EMBL/GenBank/DDBJ databases">
        <authorList>
            <person name="Hoefler B.C."/>
            <person name="Straight P.D."/>
        </authorList>
    </citation>
    <scope>NUCLEOTIDE SEQUENCE</scope>
</reference>
<evidence type="ECO:0000313" key="2">
    <source>
        <dbReference type="EMBL" id="JAI34430.1"/>
    </source>
</evidence>
<dbReference type="InterPro" id="IPR009882">
    <property type="entry name" value="Gypsy"/>
</dbReference>
<evidence type="ECO:0000256" key="1">
    <source>
        <dbReference type="SAM" id="Phobius"/>
    </source>
</evidence>
<dbReference type="AlphaFoldDB" id="A0A0K8V751"/>
<keyword evidence="1" id="KW-0812">Transmembrane</keyword>
<keyword evidence="1" id="KW-0472">Membrane</keyword>